<keyword evidence="2" id="KW-1185">Reference proteome</keyword>
<accession>A0A9W9Y9C5</accession>
<protein>
    <submittedName>
        <fullName evidence="1">Uncharacterized protein</fullName>
    </submittedName>
</protein>
<evidence type="ECO:0000313" key="2">
    <source>
        <dbReference type="Proteomes" id="UP001163046"/>
    </source>
</evidence>
<comment type="caution">
    <text evidence="1">The sequence shown here is derived from an EMBL/GenBank/DDBJ whole genome shotgun (WGS) entry which is preliminary data.</text>
</comment>
<gene>
    <name evidence="1" type="ORF">OS493_027488</name>
</gene>
<name>A0A9W9Y9C5_9CNID</name>
<dbReference type="EMBL" id="MU827802">
    <property type="protein sequence ID" value="KAJ7326542.1"/>
    <property type="molecule type" value="Genomic_DNA"/>
</dbReference>
<proteinExistence type="predicted"/>
<dbReference type="AlphaFoldDB" id="A0A9W9Y9C5"/>
<reference evidence="1" key="1">
    <citation type="submission" date="2023-01" db="EMBL/GenBank/DDBJ databases">
        <title>Genome assembly of the deep-sea coral Lophelia pertusa.</title>
        <authorList>
            <person name="Herrera S."/>
            <person name="Cordes E."/>
        </authorList>
    </citation>
    <scope>NUCLEOTIDE SEQUENCE</scope>
    <source>
        <strain evidence="1">USNM1676648</strain>
        <tissue evidence="1">Polyp</tissue>
    </source>
</reference>
<evidence type="ECO:0000313" key="1">
    <source>
        <dbReference type="EMBL" id="KAJ7326542.1"/>
    </source>
</evidence>
<organism evidence="1 2">
    <name type="scientific">Desmophyllum pertusum</name>
    <dbReference type="NCBI Taxonomy" id="174260"/>
    <lineage>
        <taxon>Eukaryota</taxon>
        <taxon>Metazoa</taxon>
        <taxon>Cnidaria</taxon>
        <taxon>Anthozoa</taxon>
        <taxon>Hexacorallia</taxon>
        <taxon>Scleractinia</taxon>
        <taxon>Caryophylliina</taxon>
        <taxon>Caryophylliidae</taxon>
        <taxon>Desmophyllum</taxon>
    </lineage>
</organism>
<dbReference type="Proteomes" id="UP001163046">
    <property type="component" value="Unassembled WGS sequence"/>
</dbReference>
<sequence length="131" mass="14676">MRFDWNETKTVLKLVLNHSATSLHSVLLRQGNNHAMMKDSSVTQPPWNPTTIDNNCLKKGFNVIAPNQLPIKSRIGLVSQETPNCPYFPFYVRSVGFGLWNGLGSNITCGEIYFDVNGAEVFPAVCKIYIQ</sequence>